<dbReference type="SUPFAM" id="SSF52540">
    <property type="entry name" value="P-loop containing nucleoside triphosphate hydrolases"/>
    <property type="match status" value="1"/>
</dbReference>
<reference evidence="1 2" key="1">
    <citation type="journal article" date="2020" name="IScience">
        <title>Genome Sequencing of the Endangered Kingdonia uniflora (Circaeasteraceae, Ranunculales) Reveals Potential Mechanisms of Evolutionary Specialization.</title>
        <authorList>
            <person name="Sun Y."/>
            <person name="Deng T."/>
            <person name="Zhang A."/>
            <person name="Moore M.J."/>
            <person name="Landis J.B."/>
            <person name="Lin N."/>
            <person name="Zhang H."/>
            <person name="Zhang X."/>
            <person name="Huang J."/>
            <person name="Zhang X."/>
            <person name="Sun H."/>
            <person name="Wang H."/>
        </authorList>
    </citation>
    <scope>NUCLEOTIDE SEQUENCE [LARGE SCALE GENOMIC DNA]</scope>
    <source>
        <strain evidence="1">TB1705</strain>
        <tissue evidence="1">Leaf</tissue>
    </source>
</reference>
<evidence type="ECO:0000313" key="1">
    <source>
        <dbReference type="EMBL" id="KAF6162446.1"/>
    </source>
</evidence>
<accession>A0A7J7N5N0</accession>
<dbReference type="OrthoDB" id="448448at2759"/>
<dbReference type="EMBL" id="JACGCM010001029">
    <property type="protein sequence ID" value="KAF6162446.1"/>
    <property type="molecule type" value="Genomic_DNA"/>
</dbReference>
<keyword evidence="2" id="KW-1185">Reference proteome</keyword>
<gene>
    <name evidence="1" type="ORF">GIB67_017334</name>
</gene>
<dbReference type="Gene3D" id="3.40.50.300">
    <property type="entry name" value="P-loop containing nucleotide triphosphate hydrolases"/>
    <property type="match status" value="1"/>
</dbReference>
<comment type="caution">
    <text evidence="1">The sequence shown here is derived from an EMBL/GenBank/DDBJ whole genome shotgun (WGS) entry which is preliminary data.</text>
</comment>
<dbReference type="AlphaFoldDB" id="A0A7J7N5N0"/>
<dbReference type="PANTHER" id="PTHR46235:SF3">
    <property type="entry name" value="PHD FINGER-CONTAINING PROTEIN DDB_G0268158"/>
    <property type="match status" value="1"/>
</dbReference>
<proteinExistence type="predicted"/>
<evidence type="ECO:0000313" key="2">
    <source>
        <dbReference type="Proteomes" id="UP000541444"/>
    </source>
</evidence>
<sequence>MHWTNIFSQDFQEDGAPIFLLTSQVGGLGLTLTKADRAIVVDPAWNPEYTTLNIVIEDVGMHAEFKEKAMFFLLFTMFSLVLHTVDVKGSINFSGDEDDIELDKQLMLLNKPIVKTIKVYRCTLQSILGVYILKTGENCSCEGRCMRSFHALIGTGEDSHCNILGFSRAQLEVVKKFLCLNCKYKIHTCYACGKLGSSDKSSGAEHYMQQQHAFSLTSFPQPVFSQAQTSNISQAPVHDSCPVQQPIIEDSIEDMKLVGVCYGGFTSEEDLLLVSTWLNTSQDAIHSTDQKFSTYWNRIWSYFEEHKNSDAQRSPNSLKKQWSHIQLKTNKLCRYYAAIVKQNSSGKVEADW</sequence>
<dbReference type="InterPro" id="IPR027417">
    <property type="entry name" value="P-loop_NTPase"/>
</dbReference>
<name>A0A7J7N5N0_9MAGN</name>
<dbReference type="Proteomes" id="UP000541444">
    <property type="component" value="Unassembled WGS sequence"/>
</dbReference>
<feature type="non-terminal residue" evidence="1">
    <location>
        <position position="1"/>
    </location>
</feature>
<organism evidence="1 2">
    <name type="scientific">Kingdonia uniflora</name>
    <dbReference type="NCBI Taxonomy" id="39325"/>
    <lineage>
        <taxon>Eukaryota</taxon>
        <taxon>Viridiplantae</taxon>
        <taxon>Streptophyta</taxon>
        <taxon>Embryophyta</taxon>
        <taxon>Tracheophyta</taxon>
        <taxon>Spermatophyta</taxon>
        <taxon>Magnoliopsida</taxon>
        <taxon>Ranunculales</taxon>
        <taxon>Circaeasteraceae</taxon>
        <taxon>Kingdonia</taxon>
    </lineage>
</organism>
<dbReference type="PANTHER" id="PTHR46235">
    <property type="entry name" value="PHD FINGER-CONTAINING PROTEIN DDB_G0268158"/>
    <property type="match status" value="1"/>
</dbReference>
<evidence type="ECO:0008006" key="3">
    <source>
        <dbReference type="Google" id="ProtNLM"/>
    </source>
</evidence>
<protein>
    <recommendedName>
        <fullName evidence="3">Helicase C-terminal domain-containing protein</fullName>
    </recommendedName>
</protein>